<gene>
    <name evidence="2" type="ORF">NCTC12742_01685</name>
</gene>
<dbReference type="OrthoDB" id="8523324at2"/>
<evidence type="ECO:0000313" key="2">
    <source>
        <dbReference type="EMBL" id="VEJ51780.1"/>
    </source>
</evidence>
<dbReference type="AlphaFoldDB" id="A0A3S5CAV0"/>
<organism evidence="2 3">
    <name type="scientific">Neisseria weaveri</name>
    <dbReference type="NCBI Taxonomy" id="28091"/>
    <lineage>
        <taxon>Bacteria</taxon>
        <taxon>Pseudomonadati</taxon>
        <taxon>Pseudomonadota</taxon>
        <taxon>Betaproteobacteria</taxon>
        <taxon>Neisseriales</taxon>
        <taxon>Neisseriaceae</taxon>
        <taxon>Neisseria</taxon>
    </lineage>
</organism>
<feature type="transmembrane region" description="Helical" evidence="1">
    <location>
        <begin position="5"/>
        <end position="27"/>
    </location>
</feature>
<dbReference type="RefSeq" id="WP_004283279.1">
    <property type="nucleotide sequence ID" value="NZ_CAUJRG010000012.1"/>
</dbReference>
<dbReference type="InterPro" id="IPR010352">
    <property type="entry name" value="DUF945"/>
</dbReference>
<name>A0A3S5CAV0_9NEIS</name>
<dbReference type="EMBL" id="LR134533">
    <property type="protein sequence ID" value="VEJ51780.1"/>
    <property type="molecule type" value="Genomic_DNA"/>
</dbReference>
<keyword evidence="1" id="KW-1133">Transmembrane helix</keyword>
<keyword evidence="3" id="KW-1185">Reference proteome</keyword>
<evidence type="ECO:0000256" key="1">
    <source>
        <dbReference type="SAM" id="Phobius"/>
    </source>
</evidence>
<keyword evidence="1" id="KW-0812">Transmembrane</keyword>
<evidence type="ECO:0000313" key="3">
    <source>
        <dbReference type="Proteomes" id="UP000272771"/>
    </source>
</evidence>
<reference evidence="2 3" key="1">
    <citation type="submission" date="2018-12" db="EMBL/GenBank/DDBJ databases">
        <authorList>
            <consortium name="Pathogen Informatics"/>
        </authorList>
    </citation>
    <scope>NUCLEOTIDE SEQUENCE [LARGE SCALE GENOMIC DNA]</scope>
    <source>
        <strain evidence="2 3">NCTC12742</strain>
    </source>
</reference>
<proteinExistence type="predicted"/>
<keyword evidence="1" id="KW-0472">Membrane</keyword>
<dbReference type="Proteomes" id="UP000272771">
    <property type="component" value="Chromosome"/>
</dbReference>
<sequence length="527" mass="58808">MKKLFIIVFTVIALIVSVIFFALPYYFGMKAEETLNEQHRLLASSTLLTVESRQYERGWFGATETMTVRLKPTLLHNARKYIPENVKTFLGEPITVVNHIKHGPFVYGIKPVRAHVETEFQYTQEAEKVLKRFFGEQAPVSISNTVNLGGSGSLSMRIPAFDYEELSGIKLDWKGLEGTTDYASGFETYTHDYRAPSLAVKLADKGDIALENLHIKTTTDDGVNKLSLGSSSVSLDKFSIEWKEGIEYNVKVNELVNLVTDLQIGAFINPTGTIAPSKIIVDKFQFETQTNEADKWINSRGRFRFEKLTYGNDRYGPLDIDVSAEHLDAQGLLAIKNKMAELTVKEMTEEEIQNELLKTAKNEASGLFTQNPVLNINTFNFKTPEGTVDAKGRLAFNNLTVADMDDFGAMVKKTLIDLDLQVPQKLLEQLAIRQAGSIFSVNPEDAAEGVASIEDINETLRLMVDSTIQTMGKDGYLKLEDGNVRTNIHLSDNLLKLNGKELEVEPDPVFTEEDMVGGVEDVQASQP</sequence>
<accession>A0A3S5CAV0</accession>
<dbReference type="Pfam" id="PF06097">
    <property type="entry name" value="DUF945"/>
    <property type="match status" value="1"/>
</dbReference>
<protein>
    <submittedName>
        <fullName evidence="2">Secreted protein</fullName>
    </submittedName>
</protein>
<dbReference type="STRING" id="28091.SAMEA3174300_00243"/>